<organism evidence="1 2">
    <name type="scientific">Caproicibacterium amylolyticum</name>
    <dbReference type="NCBI Taxonomy" id="2766537"/>
    <lineage>
        <taxon>Bacteria</taxon>
        <taxon>Bacillati</taxon>
        <taxon>Bacillota</taxon>
        <taxon>Clostridia</taxon>
        <taxon>Eubacteriales</taxon>
        <taxon>Oscillospiraceae</taxon>
        <taxon>Caproicibacterium</taxon>
    </lineage>
</organism>
<dbReference type="RefSeq" id="WP_212507900.1">
    <property type="nucleotide sequence ID" value="NZ_CP060696.1"/>
</dbReference>
<evidence type="ECO:0000313" key="1">
    <source>
        <dbReference type="EMBL" id="QNO18833.1"/>
    </source>
</evidence>
<dbReference type="KEGG" id="caml:H6X83_04140"/>
<protein>
    <submittedName>
        <fullName evidence="1">Uncharacterized protein</fullName>
    </submittedName>
</protein>
<name>A0A7G9WJH1_9FIRM</name>
<dbReference type="Proteomes" id="UP000516046">
    <property type="component" value="Chromosome"/>
</dbReference>
<proteinExistence type="predicted"/>
<dbReference type="EMBL" id="CP060696">
    <property type="protein sequence ID" value="QNO18833.1"/>
    <property type="molecule type" value="Genomic_DNA"/>
</dbReference>
<keyword evidence="2" id="KW-1185">Reference proteome</keyword>
<evidence type="ECO:0000313" key="2">
    <source>
        <dbReference type="Proteomes" id="UP000516046"/>
    </source>
</evidence>
<reference evidence="1 2" key="1">
    <citation type="submission" date="2020-08" db="EMBL/GenBank/DDBJ databases">
        <authorList>
            <person name="Ren C."/>
            <person name="Gu Y."/>
            <person name="Xu Y."/>
        </authorList>
    </citation>
    <scope>NUCLEOTIDE SEQUENCE [LARGE SCALE GENOMIC DNA]</scope>
    <source>
        <strain evidence="1 2">LBM18003</strain>
    </source>
</reference>
<accession>A0A7G9WJH1</accession>
<dbReference type="AlphaFoldDB" id="A0A7G9WJH1"/>
<gene>
    <name evidence="1" type="ORF">H6X83_04140</name>
</gene>
<sequence length="112" mass="12856">MFDNYPAAQRAYDKMLPPEYPHDVECCMCHCGIDAGEVITIGDDTVCNDCFADYCINNYEKYAEEYIAGDYETLHDFIKYVSSGAYSDVVQDFLRARQTDFSQTVRCYYANA</sequence>